<dbReference type="Pfam" id="PF07690">
    <property type="entry name" value="MFS_1"/>
    <property type="match status" value="1"/>
</dbReference>
<dbReference type="AlphaFoldDB" id="A0A6G6WHL8"/>
<dbReference type="RefSeq" id="WP_165236394.1">
    <property type="nucleotide sequence ID" value="NZ_CP049257.1"/>
</dbReference>
<evidence type="ECO:0000256" key="1">
    <source>
        <dbReference type="ARBA" id="ARBA00004651"/>
    </source>
</evidence>
<dbReference type="InterPro" id="IPR052524">
    <property type="entry name" value="MFS_Cyanate_Porter"/>
</dbReference>
<feature type="transmembrane region" description="Helical" evidence="5">
    <location>
        <begin position="89"/>
        <end position="107"/>
    </location>
</feature>
<keyword evidence="2 5" id="KW-0812">Transmembrane</keyword>
<feature type="domain" description="Major facilitator superfamily (MFS) profile" evidence="6">
    <location>
        <begin position="24"/>
        <end position="405"/>
    </location>
</feature>
<dbReference type="GO" id="GO:0005886">
    <property type="term" value="C:plasma membrane"/>
    <property type="evidence" value="ECO:0007669"/>
    <property type="project" value="UniProtKB-SubCell"/>
</dbReference>
<dbReference type="InterPro" id="IPR011701">
    <property type="entry name" value="MFS"/>
</dbReference>
<feature type="transmembrane region" description="Helical" evidence="5">
    <location>
        <begin position="291"/>
        <end position="309"/>
    </location>
</feature>
<keyword evidence="8" id="KW-1185">Reference proteome</keyword>
<dbReference type="InterPro" id="IPR036259">
    <property type="entry name" value="MFS_trans_sf"/>
</dbReference>
<dbReference type="SUPFAM" id="SSF103473">
    <property type="entry name" value="MFS general substrate transporter"/>
    <property type="match status" value="1"/>
</dbReference>
<feature type="transmembrane region" description="Helical" evidence="5">
    <location>
        <begin position="226"/>
        <end position="249"/>
    </location>
</feature>
<evidence type="ECO:0000259" key="6">
    <source>
        <dbReference type="PROSITE" id="PS50850"/>
    </source>
</evidence>
<dbReference type="InterPro" id="IPR020846">
    <property type="entry name" value="MFS_dom"/>
</dbReference>
<dbReference type="Gene3D" id="1.20.1250.20">
    <property type="entry name" value="MFS general substrate transporter like domains"/>
    <property type="match status" value="2"/>
</dbReference>
<evidence type="ECO:0000256" key="3">
    <source>
        <dbReference type="ARBA" id="ARBA00022989"/>
    </source>
</evidence>
<evidence type="ECO:0000256" key="5">
    <source>
        <dbReference type="SAM" id="Phobius"/>
    </source>
</evidence>
<feature type="transmembrane region" description="Helical" evidence="5">
    <location>
        <begin position="21"/>
        <end position="39"/>
    </location>
</feature>
<feature type="transmembrane region" description="Helical" evidence="5">
    <location>
        <begin position="378"/>
        <end position="400"/>
    </location>
</feature>
<dbReference type="KEGG" id="nano:G5V58_19305"/>
<dbReference type="PROSITE" id="PS50850">
    <property type="entry name" value="MFS"/>
    <property type="match status" value="1"/>
</dbReference>
<feature type="transmembrane region" description="Helical" evidence="5">
    <location>
        <begin position="315"/>
        <end position="338"/>
    </location>
</feature>
<gene>
    <name evidence="7" type="ORF">G5V58_19305</name>
</gene>
<feature type="transmembrane region" description="Helical" evidence="5">
    <location>
        <begin position="59"/>
        <end position="77"/>
    </location>
</feature>
<sequence length="421" mass="43626">MTQAPIPVPAEGDRRLGTFPAWLVVVLIAAIGLNLRASLGSIPPLLTDMNEDLHLSNTAAGFLTSLAVVFMGISAPIGQRLGARLGAELATGLAMLLLAAAGLARLLPLGAGLLFVSVAVAGLAMGGASALMPSLVGHHLPHIRGLAMGIYSAGLAMGVAIAAGTVVPLEHLLGGWRPALASWGAIAAAAAAVWLLAVPRLRRSTAGRPVEALVVDHRMPWRSRTAWWVTLFTTNQMVVGFSGLAWVTPLYVSLGMTNQEAANRFVIFQVVQLATMLTLPPLTDYTRDRRPLLAFVLVSTSVGITMLLLDPVGLSVPAMLFFGAGVGGGSTLGLLLIVDSTRSQPDAARLGAMVFLVAFIAGAAGPVVLGLLRDLTGGFTAGYAVMLGLSVAMLALTVVYRPGRTIEDVAEPVPARVSAHR</sequence>
<evidence type="ECO:0000256" key="4">
    <source>
        <dbReference type="ARBA" id="ARBA00023136"/>
    </source>
</evidence>
<feature type="transmembrane region" description="Helical" evidence="5">
    <location>
        <begin position="261"/>
        <end position="279"/>
    </location>
</feature>
<accession>A0A6G6WHL8</accession>
<proteinExistence type="predicted"/>
<feature type="transmembrane region" description="Helical" evidence="5">
    <location>
        <begin position="179"/>
        <end position="198"/>
    </location>
</feature>
<keyword evidence="4 5" id="KW-0472">Membrane</keyword>
<comment type="subcellular location">
    <subcellularLocation>
        <location evidence="1">Cell membrane</location>
        <topology evidence="1">Multi-pass membrane protein</topology>
    </subcellularLocation>
</comment>
<evidence type="ECO:0000313" key="8">
    <source>
        <dbReference type="Proteomes" id="UP000502996"/>
    </source>
</evidence>
<evidence type="ECO:0000256" key="2">
    <source>
        <dbReference type="ARBA" id="ARBA00022692"/>
    </source>
</evidence>
<feature type="transmembrane region" description="Helical" evidence="5">
    <location>
        <begin position="350"/>
        <end position="372"/>
    </location>
</feature>
<name>A0A6G6WHL8_9ACTN</name>
<protein>
    <submittedName>
        <fullName evidence="7">MFS transporter</fullName>
    </submittedName>
</protein>
<dbReference type="Proteomes" id="UP000502996">
    <property type="component" value="Chromosome"/>
</dbReference>
<dbReference type="PANTHER" id="PTHR23523">
    <property type="match status" value="1"/>
</dbReference>
<dbReference type="PANTHER" id="PTHR23523:SF2">
    <property type="entry name" value="2-NITROIMIDAZOLE TRANSPORTER"/>
    <property type="match status" value="1"/>
</dbReference>
<reference evidence="7 8" key="1">
    <citation type="submission" date="2020-02" db="EMBL/GenBank/DDBJ databases">
        <title>Full genome sequence of Nocardioides sp. R-3366.</title>
        <authorList>
            <person name="Im W.-T."/>
        </authorList>
    </citation>
    <scope>NUCLEOTIDE SEQUENCE [LARGE SCALE GENOMIC DNA]</scope>
    <source>
        <strain evidence="7 8">R-3366</strain>
    </source>
</reference>
<feature type="transmembrane region" description="Helical" evidence="5">
    <location>
        <begin position="148"/>
        <end position="167"/>
    </location>
</feature>
<keyword evidence="3 5" id="KW-1133">Transmembrane helix</keyword>
<evidence type="ECO:0000313" key="7">
    <source>
        <dbReference type="EMBL" id="QIG44643.1"/>
    </source>
</evidence>
<feature type="transmembrane region" description="Helical" evidence="5">
    <location>
        <begin position="113"/>
        <end position="136"/>
    </location>
</feature>
<dbReference type="EMBL" id="CP049257">
    <property type="protein sequence ID" value="QIG44643.1"/>
    <property type="molecule type" value="Genomic_DNA"/>
</dbReference>
<organism evidence="7 8">
    <name type="scientific">Nocardioides anomalus</name>
    <dbReference type="NCBI Taxonomy" id="2712223"/>
    <lineage>
        <taxon>Bacteria</taxon>
        <taxon>Bacillati</taxon>
        <taxon>Actinomycetota</taxon>
        <taxon>Actinomycetes</taxon>
        <taxon>Propionibacteriales</taxon>
        <taxon>Nocardioidaceae</taxon>
        <taxon>Nocardioides</taxon>
    </lineage>
</organism>
<dbReference type="GO" id="GO:0022857">
    <property type="term" value="F:transmembrane transporter activity"/>
    <property type="evidence" value="ECO:0007669"/>
    <property type="project" value="InterPro"/>
</dbReference>